<dbReference type="GO" id="GO:0005524">
    <property type="term" value="F:ATP binding"/>
    <property type="evidence" value="ECO:0007669"/>
    <property type="project" value="UniProtKB-UniRule"/>
</dbReference>
<dbReference type="EC" id="2.7.11.1" evidence="2"/>
<evidence type="ECO:0000256" key="3">
    <source>
        <dbReference type="ARBA" id="ARBA00022527"/>
    </source>
</evidence>
<keyword evidence="8" id="KW-0418">Kinase</keyword>
<name>A0AAU9JY16_9CILI</name>
<comment type="catalytic activity">
    <reaction evidence="12">
        <text>L-threonyl-[protein] + ATP = O-phospho-L-threonyl-[protein] + ADP + H(+)</text>
        <dbReference type="Rhea" id="RHEA:46608"/>
        <dbReference type="Rhea" id="RHEA-COMP:11060"/>
        <dbReference type="Rhea" id="RHEA-COMP:11605"/>
        <dbReference type="ChEBI" id="CHEBI:15378"/>
        <dbReference type="ChEBI" id="CHEBI:30013"/>
        <dbReference type="ChEBI" id="CHEBI:30616"/>
        <dbReference type="ChEBI" id="CHEBI:61977"/>
        <dbReference type="ChEBI" id="CHEBI:456216"/>
        <dbReference type="EC" id="2.7.11.1"/>
    </reaction>
</comment>
<evidence type="ECO:0000256" key="13">
    <source>
        <dbReference type="ARBA" id="ARBA00048679"/>
    </source>
</evidence>
<comment type="caution">
    <text evidence="17">The sequence shown here is derived from an EMBL/GenBank/DDBJ whole genome shotgun (WGS) entry which is preliminary data.</text>
</comment>
<comment type="cofactor">
    <cofactor evidence="1">
        <name>Mg(2+)</name>
        <dbReference type="ChEBI" id="CHEBI:18420"/>
    </cofactor>
</comment>
<dbReference type="PANTHER" id="PTHR24347">
    <property type="entry name" value="SERINE/THREONINE-PROTEIN KINASE"/>
    <property type="match status" value="1"/>
</dbReference>
<dbReference type="InterPro" id="IPR000719">
    <property type="entry name" value="Prot_kinase_dom"/>
</dbReference>
<dbReference type="GO" id="GO:0004674">
    <property type="term" value="F:protein serine/threonine kinase activity"/>
    <property type="evidence" value="ECO:0007669"/>
    <property type="project" value="UniProtKB-KW"/>
</dbReference>
<evidence type="ECO:0000256" key="4">
    <source>
        <dbReference type="ARBA" id="ARBA00022679"/>
    </source>
</evidence>
<accession>A0AAU9JY16</accession>
<feature type="binding site" evidence="14">
    <location>
        <position position="158"/>
    </location>
    <ligand>
        <name>ATP</name>
        <dbReference type="ChEBI" id="CHEBI:30616"/>
    </ligand>
</feature>
<evidence type="ECO:0000256" key="15">
    <source>
        <dbReference type="RuleBase" id="RU000304"/>
    </source>
</evidence>
<gene>
    <name evidence="17" type="ORF">BSTOLATCC_MIC48242</name>
</gene>
<dbReference type="PROSITE" id="PS00108">
    <property type="entry name" value="PROTEIN_KINASE_ST"/>
    <property type="match status" value="1"/>
</dbReference>
<evidence type="ECO:0000256" key="11">
    <source>
        <dbReference type="ARBA" id="ARBA00024334"/>
    </source>
</evidence>
<keyword evidence="9" id="KW-0106">Calcium</keyword>
<dbReference type="InterPro" id="IPR011009">
    <property type="entry name" value="Kinase-like_dom_sf"/>
</dbReference>
<keyword evidence="6" id="KW-0677">Repeat</keyword>
<reference evidence="17" key="1">
    <citation type="submission" date="2021-09" db="EMBL/GenBank/DDBJ databases">
        <authorList>
            <consortium name="AG Swart"/>
            <person name="Singh M."/>
            <person name="Singh A."/>
            <person name="Seah K."/>
            <person name="Emmerich C."/>
        </authorList>
    </citation>
    <scope>NUCLEOTIDE SEQUENCE</scope>
    <source>
        <strain evidence="17">ATCC30299</strain>
    </source>
</reference>
<evidence type="ECO:0000256" key="6">
    <source>
        <dbReference type="ARBA" id="ARBA00022737"/>
    </source>
</evidence>
<organism evidence="17 18">
    <name type="scientific">Blepharisma stoltei</name>
    <dbReference type="NCBI Taxonomy" id="1481888"/>
    <lineage>
        <taxon>Eukaryota</taxon>
        <taxon>Sar</taxon>
        <taxon>Alveolata</taxon>
        <taxon>Ciliophora</taxon>
        <taxon>Postciliodesmatophora</taxon>
        <taxon>Heterotrichea</taxon>
        <taxon>Heterotrichida</taxon>
        <taxon>Blepharismidae</taxon>
        <taxon>Blepharisma</taxon>
    </lineage>
</organism>
<dbReference type="PROSITE" id="PS00107">
    <property type="entry name" value="PROTEIN_KINASE_ATP"/>
    <property type="match status" value="1"/>
</dbReference>
<comment type="similarity">
    <text evidence="11">Belongs to the protein kinase superfamily. Ser/Thr protein kinase family. CDPK subfamily.</text>
</comment>
<dbReference type="EMBL" id="CAJZBQ010000047">
    <property type="protein sequence ID" value="CAG9329422.1"/>
    <property type="molecule type" value="Genomic_DNA"/>
</dbReference>
<dbReference type="Pfam" id="PF00069">
    <property type="entry name" value="Pkinase"/>
    <property type="match status" value="1"/>
</dbReference>
<keyword evidence="3 15" id="KW-0723">Serine/threonine-protein kinase</keyword>
<evidence type="ECO:0000259" key="16">
    <source>
        <dbReference type="PROSITE" id="PS50011"/>
    </source>
</evidence>
<dbReference type="AlphaFoldDB" id="A0AAU9JY16"/>
<protein>
    <recommendedName>
        <fullName evidence="2">non-specific serine/threonine protein kinase</fullName>
        <ecNumber evidence="2">2.7.11.1</ecNumber>
    </recommendedName>
</protein>
<evidence type="ECO:0000256" key="9">
    <source>
        <dbReference type="ARBA" id="ARBA00022837"/>
    </source>
</evidence>
<dbReference type="FunFam" id="1.10.510.10:FF:000945">
    <property type="entry name" value="Uncharacterized protein"/>
    <property type="match status" value="1"/>
</dbReference>
<evidence type="ECO:0000256" key="5">
    <source>
        <dbReference type="ARBA" id="ARBA00022723"/>
    </source>
</evidence>
<dbReference type="PROSITE" id="PS50011">
    <property type="entry name" value="PROTEIN_KINASE_DOM"/>
    <property type="match status" value="1"/>
</dbReference>
<dbReference type="GO" id="GO:0046872">
    <property type="term" value="F:metal ion binding"/>
    <property type="evidence" value="ECO:0007669"/>
    <property type="project" value="UniProtKB-KW"/>
</dbReference>
<evidence type="ECO:0000256" key="7">
    <source>
        <dbReference type="ARBA" id="ARBA00022741"/>
    </source>
</evidence>
<evidence type="ECO:0000256" key="10">
    <source>
        <dbReference type="ARBA" id="ARBA00022840"/>
    </source>
</evidence>
<evidence type="ECO:0000256" key="8">
    <source>
        <dbReference type="ARBA" id="ARBA00022777"/>
    </source>
</evidence>
<sequence>MESIFREIDCDDRISKKFWCKSTQINHRIIFESLVWELIDNSRLVPITLALTEENLLKYQKGKNIKQASIKWKLIEAFEEENLTGLNHVFRIGQGSRYRDFYVESSDLLDQWLRNLSLVGIMTDVTNDFHFIKEIGKGAHGQVFLAEDRETRMKYAIKICPKSRENSLHNSITSLVNEISMMRNLNHPNVVKLHKVYESETCVYLILEYISGGNLLERINKIRRYSEKKAAEIIVKLLNAVDYLHSLGIVHRDIKLENILMVSEDNDIDFKLADFGLACENDYELSKKCGTPGYTAPEIFCQNFYDNKVDIFSIGIVLYGLLTGNPAFPGRNLAEKIRNNREGKISFKGKYWQIISQGAIDMVTKLTAINPSQRLTVKEALDHPWLKFNLKHFRRVKERSRRVYFIKKSQTVSDANVLLEIEKPDVKKIYSDNDLIAIVEQL</sequence>
<dbReference type="FunFam" id="3.30.200.20:FF:000315">
    <property type="entry name" value="Calcium-dependent protein kinase 3"/>
    <property type="match status" value="1"/>
</dbReference>
<evidence type="ECO:0000313" key="17">
    <source>
        <dbReference type="EMBL" id="CAG9329422.1"/>
    </source>
</evidence>
<keyword evidence="7 14" id="KW-0547">Nucleotide-binding</keyword>
<dbReference type="SUPFAM" id="SSF56112">
    <property type="entry name" value="Protein kinase-like (PK-like)"/>
    <property type="match status" value="1"/>
</dbReference>
<dbReference type="InterPro" id="IPR008271">
    <property type="entry name" value="Ser/Thr_kinase_AS"/>
</dbReference>
<evidence type="ECO:0000256" key="12">
    <source>
        <dbReference type="ARBA" id="ARBA00047899"/>
    </source>
</evidence>
<evidence type="ECO:0000313" key="18">
    <source>
        <dbReference type="Proteomes" id="UP001162131"/>
    </source>
</evidence>
<dbReference type="InterPro" id="IPR017441">
    <property type="entry name" value="Protein_kinase_ATP_BS"/>
</dbReference>
<comment type="catalytic activity">
    <reaction evidence="13">
        <text>L-seryl-[protein] + ATP = O-phospho-L-seryl-[protein] + ADP + H(+)</text>
        <dbReference type="Rhea" id="RHEA:17989"/>
        <dbReference type="Rhea" id="RHEA-COMP:9863"/>
        <dbReference type="Rhea" id="RHEA-COMP:11604"/>
        <dbReference type="ChEBI" id="CHEBI:15378"/>
        <dbReference type="ChEBI" id="CHEBI:29999"/>
        <dbReference type="ChEBI" id="CHEBI:30616"/>
        <dbReference type="ChEBI" id="CHEBI:83421"/>
        <dbReference type="ChEBI" id="CHEBI:456216"/>
        <dbReference type="EC" id="2.7.11.1"/>
    </reaction>
</comment>
<dbReference type="Proteomes" id="UP001162131">
    <property type="component" value="Unassembled WGS sequence"/>
</dbReference>
<proteinExistence type="inferred from homology"/>
<keyword evidence="5" id="KW-0479">Metal-binding</keyword>
<evidence type="ECO:0000256" key="14">
    <source>
        <dbReference type="PROSITE-ProRule" id="PRU10141"/>
    </source>
</evidence>
<keyword evidence="10 14" id="KW-0067">ATP-binding</keyword>
<dbReference type="SMART" id="SM00220">
    <property type="entry name" value="S_TKc"/>
    <property type="match status" value="1"/>
</dbReference>
<dbReference type="CDD" id="cd05117">
    <property type="entry name" value="STKc_CAMK"/>
    <property type="match status" value="1"/>
</dbReference>
<keyword evidence="18" id="KW-1185">Reference proteome</keyword>
<keyword evidence="4" id="KW-0808">Transferase</keyword>
<evidence type="ECO:0000256" key="2">
    <source>
        <dbReference type="ARBA" id="ARBA00012513"/>
    </source>
</evidence>
<feature type="domain" description="Protein kinase" evidence="16">
    <location>
        <begin position="129"/>
        <end position="386"/>
    </location>
</feature>
<dbReference type="Gene3D" id="1.10.510.10">
    <property type="entry name" value="Transferase(Phosphotransferase) domain 1"/>
    <property type="match status" value="1"/>
</dbReference>
<evidence type="ECO:0000256" key="1">
    <source>
        <dbReference type="ARBA" id="ARBA00001946"/>
    </source>
</evidence>